<keyword evidence="2" id="KW-1185">Reference proteome</keyword>
<dbReference type="AlphaFoldDB" id="A0A3D8H888"/>
<dbReference type="Proteomes" id="UP000256431">
    <property type="component" value="Unassembled WGS sequence"/>
</dbReference>
<gene>
    <name evidence="1" type="ORF">DXI23_04520</name>
</gene>
<comment type="caution">
    <text evidence="1">The sequence shown here is derived from an EMBL/GenBank/DDBJ whole genome shotgun (WGS) entry which is preliminary data.</text>
</comment>
<protein>
    <submittedName>
        <fullName evidence="1">Uncharacterized protein</fullName>
    </submittedName>
</protein>
<evidence type="ECO:0000313" key="1">
    <source>
        <dbReference type="EMBL" id="RDU42928.1"/>
    </source>
</evidence>
<dbReference type="EMBL" id="QRDH01000001">
    <property type="protein sequence ID" value="RDU42928.1"/>
    <property type="molecule type" value="Genomic_DNA"/>
</dbReference>
<proteinExistence type="predicted"/>
<sequence length="67" mass="7389">MQFDELSAFLLVPFVPNKMSVYWIKPSRWLSQWLPLMGAAVRGSISFNINLLFAGGLNSGVPHPPGS</sequence>
<organism evidence="1 2">
    <name type="scientific">Marinobacter flavimaris</name>
    <dbReference type="NCBI Taxonomy" id="262076"/>
    <lineage>
        <taxon>Bacteria</taxon>
        <taxon>Pseudomonadati</taxon>
        <taxon>Pseudomonadota</taxon>
        <taxon>Gammaproteobacteria</taxon>
        <taxon>Pseudomonadales</taxon>
        <taxon>Marinobacteraceae</taxon>
        <taxon>Marinobacter</taxon>
    </lineage>
</organism>
<reference evidence="1 2" key="1">
    <citation type="submission" date="2018-08" db="EMBL/GenBank/DDBJ databases">
        <title>Genome sequence of Marinobacter flavimaris KCTC 12185.</title>
        <authorList>
            <person name="Chun J."/>
            <person name="Kim B.-Y."/>
            <person name="Choi S.-B."/>
            <person name="Kwak M.-J."/>
        </authorList>
    </citation>
    <scope>NUCLEOTIDE SEQUENCE [LARGE SCALE GENOMIC DNA]</scope>
    <source>
        <strain evidence="1 2">KCTC 12185</strain>
    </source>
</reference>
<accession>A0A3D8H888</accession>
<name>A0A3D8H888_9GAMM</name>
<evidence type="ECO:0000313" key="2">
    <source>
        <dbReference type="Proteomes" id="UP000256431"/>
    </source>
</evidence>